<organism evidence="3 4">
    <name type="scientific">Nocardioides albertanoniae</name>
    <dbReference type="NCBI Taxonomy" id="1175486"/>
    <lineage>
        <taxon>Bacteria</taxon>
        <taxon>Bacillati</taxon>
        <taxon>Actinomycetota</taxon>
        <taxon>Actinomycetes</taxon>
        <taxon>Propionibacteriales</taxon>
        <taxon>Nocardioidaceae</taxon>
        <taxon>Nocardioides</taxon>
    </lineage>
</organism>
<keyword evidence="1" id="KW-0472">Membrane</keyword>
<dbReference type="GO" id="GO:0016020">
    <property type="term" value="C:membrane"/>
    <property type="evidence" value="ECO:0007669"/>
    <property type="project" value="TreeGrafter"/>
</dbReference>
<gene>
    <name evidence="3" type="ORF">FB381_0547</name>
</gene>
<dbReference type="PIRSF" id="PIRSF015921">
    <property type="entry name" value="FA_sphinglp_des"/>
    <property type="match status" value="1"/>
</dbReference>
<sequence>MTVLQGQASRQVNAYTELMSRVRQEGLLARSPRAYVLRVIILGTAFAIAVIALLTLGQTWWQLLVAAAFGVLFTQTAFLAHDGAHRQIFASGPKNEWASRILGNLVVGLSYGWWMRKHTRHHANPNKVDADQDIRPSVLLFTTEDVERRTGLARWLTARQGWLFFPLLTLEGINLHVGAVRTVIGDRDLKHRRTEAAFLALRLIGWPVLVLSVLGAGLGAAFLGVQLAVFGIYMGASFAPNHKGMPLVPRDTRIDFLSRQVLTSRNIRGGRWVDWLMGGLNLQIEHHLFPSMPSSTLRRAQPIVRAYCTEQGVPYTEAGLLESYGIVVRHLNRVGLGDRDPFACPFVVVNRTG</sequence>
<dbReference type="EMBL" id="VFOV01000001">
    <property type="protein sequence ID" value="TQL66683.1"/>
    <property type="molecule type" value="Genomic_DNA"/>
</dbReference>
<dbReference type="GO" id="GO:0008610">
    <property type="term" value="P:lipid biosynthetic process"/>
    <property type="evidence" value="ECO:0007669"/>
    <property type="project" value="UniProtKB-ARBA"/>
</dbReference>
<evidence type="ECO:0000313" key="3">
    <source>
        <dbReference type="EMBL" id="TQL66683.1"/>
    </source>
</evidence>
<dbReference type="InterPro" id="IPR005804">
    <property type="entry name" value="FA_desaturase_dom"/>
</dbReference>
<dbReference type="InterPro" id="IPR012171">
    <property type="entry name" value="Fatty_acid_desaturase"/>
</dbReference>
<dbReference type="GO" id="GO:0016717">
    <property type="term" value="F:oxidoreductase activity, acting on paired donors, with oxidation of a pair of donors resulting in the reduction of molecular oxygen to two molecules of water"/>
    <property type="evidence" value="ECO:0007669"/>
    <property type="project" value="TreeGrafter"/>
</dbReference>
<name>A0A543A267_9ACTN</name>
<evidence type="ECO:0000313" key="4">
    <source>
        <dbReference type="Proteomes" id="UP000320209"/>
    </source>
</evidence>
<proteinExistence type="predicted"/>
<dbReference type="RefSeq" id="WP_342778440.1">
    <property type="nucleotide sequence ID" value="NZ_VFOV01000001.1"/>
</dbReference>
<feature type="transmembrane region" description="Helical" evidence="1">
    <location>
        <begin position="60"/>
        <end position="80"/>
    </location>
</feature>
<dbReference type="PANTHER" id="PTHR19353">
    <property type="entry name" value="FATTY ACID DESATURASE 2"/>
    <property type="match status" value="1"/>
</dbReference>
<dbReference type="Proteomes" id="UP000320209">
    <property type="component" value="Unassembled WGS sequence"/>
</dbReference>
<evidence type="ECO:0000259" key="2">
    <source>
        <dbReference type="Pfam" id="PF00487"/>
    </source>
</evidence>
<reference evidence="3 4" key="1">
    <citation type="submission" date="2019-06" db="EMBL/GenBank/DDBJ databases">
        <title>Sequencing the genomes of 1000 actinobacteria strains.</title>
        <authorList>
            <person name="Klenk H.-P."/>
        </authorList>
    </citation>
    <scope>NUCLEOTIDE SEQUENCE [LARGE SCALE GENOMIC DNA]</scope>
    <source>
        <strain evidence="3 4">DSM 25218</strain>
    </source>
</reference>
<comment type="caution">
    <text evidence="3">The sequence shown here is derived from an EMBL/GenBank/DDBJ whole genome shotgun (WGS) entry which is preliminary data.</text>
</comment>
<dbReference type="AlphaFoldDB" id="A0A543A267"/>
<dbReference type="Pfam" id="PF00487">
    <property type="entry name" value="FA_desaturase"/>
    <property type="match status" value="1"/>
</dbReference>
<keyword evidence="1" id="KW-0812">Transmembrane</keyword>
<feature type="transmembrane region" description="Helical" evidence="1">
    <location>
        <begin position="35"/>
        <end position="54"/>
    </location>
</feature>
<keyword evidence="1" id="KW-1133">Transmembrane helix</keyword>
<protein>
    <submittedName>
        <fullName evidence="3">Fatty acid desaturase</fullName>
    </submittedName>
</protein>
<feature type="transmembrane region" description="Helical" evidence="1">
    <location>
        <begin position="196"/>
        <end position="214"/>
    </location>
</feature>
<dbReference type="CDD" id="cd03506">
    <property type="entry name" value="Delta6-FADS-like"/>
    <property type="match status" value="1"/>
</dbReference>
<keyword evidence="4" id="KW-1185">Reference proteome</keyword>
<dbReference type="PANTHER" id="PTHR19353:SF19">
    <property type="entry name" value="DELTA(5) FATTY ACID DESATURASE C-RELATED"/>
    <property type="match status" value="1"/>
</dbReference>
<accession>A0A543A267</accession>
<feature type="domain" description="Fatty acid desaturase" evidence="2">
    <location>
        <begin position="59"/>
        <end position="317"/>
    </location>
</feature>
<evidence type="ECO:0000256" key="1">
    <source>
        <dbReference type="SAM" id="Phobius"/>
    </source>
</evidence>